<reference evidence="1 2" key="1">
    <citation type="journal article" date="2018" name="PLoS Genet.">
        <title>Population sequencing reveals clonal diversity and ancestral inbreeding in the grapevine cultivar Chardonnay.</title>
        <authorList>
            <person name="Roach M.J."/>
            <person name="Johnson D.L."/>
            <person name="Bohlmann J."/>
            <person name="van Vuuren H.J."/>
            <person name="Jones S.J."/>
            <person name="Pretorius I.S."/>
            <person name="Schmidt S.A."/>
            <person name="Borneman A.R."/>
        </authorList>
    </citation>
    <scope>NUCLEOTIDE SEQUENCE [LARGE SCALE GENOMIC DNA]</scope>
    <source>
        <strain evidence="2">cv. Chardonnay</strain>
        <tissue evidence="1">Leaf</tissue>
    </source>
</reference>
<dbReference type="AlphaFoldDB" id="A0A438CH16"/>
<dbReference type="PANTHER" id="PTHR33116">
    <property type="entry name" value="REVERSE TRANSCRIPTASE ZINC-BINDING DOMAIN-CONTAINING PROTEIN-RELATED-RELATED"/>
    <property type="match status" value="1"/>
</dbReference>
<accession>A0A438CH16</accession>
<name>A0A438CH16_VITVI</name>
<dbReference type="EMBL" id="QGNW01002232">
    <property type="protein sequence ID" value="RVW22469.1"/>
    <property type="molecule type" value="Genomic_DNA"/>
</dbReference>
<evidence type="ECO:0000313" key="2">
    <source>
        <dbReference type="Proteomes" id="UP000288805"/>
    </source>
</evidence>
<evidence type="ECO:0000313" key="1">
    <source>
        <dbReference type="EMBL" id="RVW22469.1"/>
    </source>
</evidence>
<organism evidence="1 2">
    <name type="scientific">Vitis vinifera</name>
    <name type="common">Grape</name>
    <dbReference type="NCBI Taxonomy" id="29760"/>
    <lineage>
        <taxon>Eukaryota</taxon>
        <taxon>Viridiplantae</taxon>
        <taxon>Streptophyta</taxon>
        <taxon>Embryophyta</taxon>
        <taxon>Tracheophyta</taxon>
        <taxon>Spermatophyta</taxon>
        <taxon>Magnoliopsida</taxon>
        <taxon>eudicotyledons</taxon>
        <taxon>Gunneridae</taxon>
        <taxon>Pentapetalae</taxon>
        <taxon>rosids</taxon>
        <taxon>Vitales</taxon>
        <taxon>Vitaceae</taxon>
        <taxon>Viteae</taxon>
        <taxon>Vitis</taxon>
    </lineage>
</organism>
<comment type="caution">
    <text evidence="1">The sequence shown here is derived from an EMBL/GenBank/DDBJ whole genome shotgun (WGS) entry which is preliminary data.</text>
</comment>
<dbReference type="PANTHER" id="PTHR33116:SF78">
    <property type="entry name" value="OS12G0587133 PROTEIN"/>
    <property type="match status" value="1"/>
</dbReference>
<sequence length="316" mass="35723">MRGRLTYSMKRFLEIIEDLELRDLPLQGGSFTWNAKLKALKPLLRDWNRLDFGKMEVNKTLALNQVDFCDKVKLTLPLTVHELEARREANEDFKKPNISGMSFEKLESMDATRLDEPFSEQEVLEALKGFVGTKRLSLMLVVGKVVSKAQNAFVEGRQILNVVFVVNEVIDSILKSNEGAVMCKLDIENAYDHVDWSILFSVMSMMGFGEKWIRWMQWCISTANFYVLVNGSSSVNEGFLLAFKVRSRGSEGFSWILMWFEAMSRLRINLDKSELISMGGVENTEALATNLGCKVGSLPSTYLGLPLGTPHRSVAV</sequence>
<protein>
    <submittedName>
        <fullName evidence="1">Uncharacterized protein</fullName>
    </submittedName>
</protein>
<gene>
    <name evidence="1" type="ORF">CK203_107236</name>
</gene>
<proteinExistence type="predicted"/>
<dbReference type="Proteomes" id="UP000288805">
    <property type="component" value="Unassembled WGS sequence"/>
</dbReference>